<dbReference type="GO" id="GO:0016740">
    <property type="term" value="F:transferase activity"/>
    <property type="evidence" value="ECO:0007669"/>
    <property type="project" value="UniProtKB-KW"/>
</dbReference>
<dbReference type="OrthoDB" id="9807209at2"/>
<protein>
    <submittedName>
        <fullName evidence="1">Glycosyltransferase family 4 protein</fullName>
    </submittedName>
</protein>
<dbReference type="AlphaFoldDB" id="A0A5M4FD38"/>
<dbReference type="Gene3D" id="3.40.50.2000">
    <property type="entry name" value="Glycogen Phosphorylase B"/>
    <property type="match status" value="1"/>
</dbReference>
<accession>A0A5M4FD38</accession>
<proteinExistence type="predicted"/>
<evidence type="ECO:0000313" key="2">
    <source>
        <dbReference type="Proteomes" id="UP000380867"/>
    </source>
</evidence>
<keyword evidence="2" id="KW-1185">Reference proteome</keyword>
<dbReference type="Proteomes" id="UP000380867">
    <property type="component" value="Unassembled WGS sequence"/>
</dbReference>
<reference evidence="1" key="1">
    <citation type="submission" date="2019-09" db="EMBL/GenBank/DDBJ databases">
        <authorList>
            <person name="Li J."/>
        </authorList>
    </citation>
    <scope>NUCLEOTIDE SEQUENCE [LARGE SCALE GENOMIC DNA]</scope>
    <source>
        <strain evidence="1">JCM 14732</strain>
    </source>
</reference>
<dbReference type="EMBL" id="SDPQ02000003">
    <property type="protein sequence ID" value="KAA1396159.1"/>
    <property type="molecule type" value="Genomic_DNA"/>
</dbReference>
<evidence type="ECO:0000313" key="1">
    <source>
        <dbReference type="EMBL" id="KAA1396159.1"/>
    </source>
</evidence>
<sequence>MAISRSEHETVGLFLSPDVTETTTDGQAWRVPKPAVAPATITLRSLRRGRSLVHTRFDDDAYVAALDTLEADVYVADHSYMAEPFLRSRWAGVRPLLVNTVISESLVWSETRGIVGRIDSVRIRRDELRVARAARGVGTYDADEAAYYRSHGVPHARWLDVTLPPKQAVDVAGSGRRLVFVGERAWPPNHKAFETLLRWWPDISNGIDDAELCVVGNRARALSLPPGVRDLGFVPDLDGFLATCRAVLAPVTTGGGVRVKILDAASRGLPVVATSAAVGSLSSVFEIPIDDDRESFVAAARAMLLDRDAAAAEGARIHAINADRWTAGVPQRAVLDWLAS</sequence>
<comment type="caution">
    <text evidence="1">The sequence shown here is derived from an EMBL/GenBank/DDBJ whole genome shotgun (WGS) entry which is preliminary data.</text>
</comment>
<dbReference type="Pfam" id="PF13692">
    <property type="entry name" value="Glyco_trans_1_4"/>
    <property type="match status" value="1"/>
</dbReference>
<organism evidence="1 2">
    <name type="scientific">Aeromicrobium ginsengisoli</name>
    <dbReference type="NCBI Taxonomy" id="363867"/>
    <lineage>
        <taxon>Bacteria</taxon>
        <taxon>Bacillati</taxon>
        <taxon>Actinomycetota</taxon>
        <taxon>Actinomycetes</taxon>
        <taxon>Propionibacteriales</taxon>
        <taxon>Nocardioidaceae</taxon>
        <taxon>Aeromicrobium</taxon>
    </lineage>
</organism>
<name>A0A5M4FD38_9ACTN</name>
<dbReference type="SUPFAM" id="SSF53756">
    <property type="entry name" value="UDP-Glycosyltransferase/glycogen phosphorylase"/>
    <property type="match status" value="1"/>
</dbReference>
<gene>
    <name evidence="1" type="ORF">ESP70_016895</name>
</gene>